<dbReference type="InterPro" id="IPR004380">
    <property type="entry name" value="Asp_race"/>
</dbReference>
<evidence type="ECO:0000313" key="3">
    <source>
        <dbReference type="EMBL" id="SDL62211.1"/>
    </source>
</evidence>
<dbReference type="GO" id="GO:0047661">
    <property type="term" value="F:amino-acid racemase activity"/>
    <property type="evidence" value="ECO:0007669"/>
    <property type="project" value="InterPro"/>
</dbReference>
<dbReference type="NCBIfam" id="TIGR00035">
    <property type="entry name" value="asp_race"/>
    <property type="match status" value="1"/>
</dbReference>
<evidence type="ECO:0000256" key="1">
    <source>
        <dbReference type="ARBA" id="ARBA00007847"/>
    </source>
</evidence>
<accession>A0A1G9LJU2</accession>
<keyword evidence="2" id="KW-0413">Isomerase</keyword>
<keyword evidence="4" id="KW-1185">Reference proteome</keyword>
<comment type="similarity">
    <text evidence="1">Belongs to the aspartate/glutamate racemases family.</text>
</comment>
<organism evidence="3 4">
    <name type="scientific">Paracoccus chinensis</name>
    <dbReference type="NCBI Taxonomy" id="525640"/>
    <lineage>
        <taxon>Bacteria</taxon>
        <taxon>Pseudomonadati</taxon>
        <taxon>Pseudomonadota</taxon>
        <taxon>Alphaproteobacteria</taxon>
        <taxon>Rhodobacterales</taxon>
        <taxon>Paracoccaceae</taxon>
        <taxon>Paracoccus</taxon>
    </lineage>
</organism>
<sequence length="236" mass="24065">MTPRRVGILGGMGPEATVLLMSRVIAATPAADDADHVPLIVDQNPQVPSRIAALIEGTGADPAPVLAGMARRLEAAGAEALAMPCNTAHHYAPAIRAAAGVPLIDMVALSAETAARAAQGGRVGILASPAVQRIGLFDAALAAHGLQAVYPADQPALLDAIRAIKREGATPAARTALGSAARDLRQQGATVQLVACTEFSLLVDAARVEAEVIDTLDVLVGGIVRFARREGEGEDG</sequence>
<gene>
    <name evidence="3" type="ORF">SAMN04487971_11524</name>
</gene>
<dbReference type="PANTHER" id="PTHR21198:SF7">
    <property type="entry name" value="ASPARTATE-GLUTAMATE RACEMASE FAMILY"/>
    <property type="match status" value="1"/>
</dbReference>
<dbReference type="Proteomes" id="UP000199555">
    <property type="component" value="Unassembled WGS sequence"/>
</dbReference>
<evidence type="ECO:0000256" key="2">
    <source>
        <dbReference type="ARBA" id="ARBA00023235"/>
    </source>
</evidence>
<evidence type="ECO:0000313" key="4">
    <source>
        <dbReference type="Proteomes" id="UP000199555"/>
    </source>
</evidence>
<dbReference type="InterPro" id="IPR001920">
    <property type="entry name" value="Asp/Glu_race"/>
</dbReference>
<proteinExistence type="inferred from homology"/>
<dbReference type="OrthoDB" id="9803739at2"/>
<dbReference type="RefSeq" id="WP_090756924.1">
    <property type="nucleotide sequence ID" value="NZ_FNGE01000015.1"/>
</dbReference>
<dbReference type="Gene3D" id="3.40.50.1860">
    <property type="match status" value="2"/>
</dbReference>
<dbReference type="PANTHER" id="PTHR21198">
    <property type="entry name" value="GLUTAMATE RACEMASE"/>
    <property type="match status" value="1"/>
</dbReference>
<dbReference type="SUPFAM" id="SSF53681">
    <property type="entry name" value="Aspartate/glutamate racemase"/>
    <property type="match status" value="2"/>
</dbReference>
<dbReference type="InterPro" id="IPR015942">
    <property type="entry name" value="Asp/Glu/hydantoin_racemase"/>
</dbReference>
<dbReference type="STRING" id="525640.SAMN04487971_11524"/>
<dbReference type="Pfam" id="PF01177">
    <property type="entry name" value="Asp_Glu_race"/>
    <property type="match status" value="1"/>
</dbReference>
<protein>
    <submittedName>
        <fullName evidence="3">Aspartate racemase</fullName>
    </submittedName>
</protein>
<reference evidence="4" key="1">
    <citation type="submission" date="2016-10" db="EMBL/GenBank/DDBJ databases">
        <authorList>
            <person name="Varghese N."/>
            <person name="Submissions S."/>
        </authorList>
    </citation>
    <scope>NUCLEOTIDE SEQUENCE [LARGE SCALE GENOMIC DNA]</scope>
    <source>
        <strain evidence="4">CGMCC 1.7655</strain>
    </source>
</reference>
<dbReference type="EMBL" id="FNGE01000015">
    <property type="protein sequence ID" value="SDL62211.1"/>
    <property type="molecule type" value="Genomic_DNA"/>
</dbReference>
<name>A0A1G9LJU2_9RHOB</name>
<dbReference type="AlphaFoldDB" id="A0A1G9LJU2"/>